<evidence type="ECO:0000313" key="2">
    <source>
        <dbReference type="EMBL" id="SFR82235.1"/>
    </source>
</evidence>
<keyword evidence="3" id="KW-1185">Reference proteome</keyword>
<dbReference type="InterPro" id="IPR037066">
    <property type="entry name" value="Plug_dom_sf"/>
</dbReference>
<organism evidence="2 3">
    <name type="scientific">Maribacter stanieri</name>
    <dbReference type="NCBI Taxonomy" id="440514"/>
    <lineage>
        <taxon>Bacteria</taxon>
        <taxon>Pseudomonadati</taxon>
        <taxon>Bacteroidota</taxon>
        <taxon>Flavobacteriia</taxon>
        <taxon>Flavobacteriales</taxon>
        <taxon>Flavobacteriaceae</taxon>
        <taxon>Maribacter</taxon>
    </lineage>
</organism>
<dbReference type="Proteomes" id="UP000199462">
    <property type="component" value="Unassembled WGS sequence"/>
</dbReference>
<protein>
    <submittedName>
        <fullName evidence="2">Uncharacterized protein</fullName>
    </submittedName>
</protein>
<dbReference type="SUPFAM" id="SSF49464">
    <property type="entry name" value="Carboxypeptidase regulatory domain-like"/>
    <property type="match status" value="1"/>
</dbReference>
<feature type="repeat" description="TPR" evidence="1">
    <location>
        <begin position="348"/>
        <end position="381"/>
    </location>
</feature>
<dbReference type="SUPFAM" id="SSF48452">
    <property type="entry name" value="TPR-like"/>
    <property type="match status" value="1"/>
</dbReference>
<dbReference type="PROSITE" id="PS50005">
    <property type="entry name" value="TPR"/>
    <property type="match status" value="1"/>
</dbReference>
<dbReference type="InterPro" id="IPR011990">
    <property type="entry name" value="TPR-like_helical_dom_sf"/>
</dbReference>
<dbReference type="InterPro" id="IPR008969">
    <property type="entry name" value="CarboxyPept-like_regulatory"/>
</dbReference>
<dbReference type="Gene3D" id="1.25.40.10">
    <property type="entry name" value="Tetratricopeptide repeat domain"/>
    <property type="match status" value="1"/>
</dbReference>
<gene>
    <name evidence="2" type="ORF">SAMN04488010_3005</name>
</gene>
<sequence>MRMFVVFGFLLIFVNHYGQQQIQGRISTDGISLSDVNVSNLSSGVNTFTNKNGQYVIIAKPKDELKFTHIGMDTILILIEDVTSILNLKMQPKVEELEEVVLIEKIGKQKRLAIDYFTDPTIVNTSFGYISPATIAYHLKVIDGSEFMPGSDLLSAIASRRSGIRVGTYLDRNGVSTRTLFLRGMGSVGQKSSALFEVDGNIFIDPPVWIDISIVQRVAIIPGLQAVWRYGPIANGGVVIINTKNGVHGLREENSLKRYDQARLRNNYVNEKILSNIEKEENLPTYMRSLNSSANLKDAFNVYEEYSVLFSSSPHFYIDSYNLFYEKVGINAADNIIESSFRRFKNNPVWLKALAYYYESQNRFEKAHELYEKIFVLRPDYAQSYLDISRSYRNLNNPESSISFLARHKFLIEEGYFKGESDDFETLIKKETDNLILSNIFLNDKGIESEVLNTRLVFEWNDSEAEFNLQFVNPNNQYFNWNHTLENMPDRVRQEKKLGFSITDFEVDETLLGKWQVNATYFGNKQLTPTYLKTTIYRNYNTVNQTKEIKVFRLDVNGANQYLFGFNVTNEPYKSQ</sequence>
<evidence type="ECO:0000313" key="3">
    <source>
        <dbReference type="Proteomes" id="UP000199462"/>
    </source>
</evidence>
<dbReference type="EMBL" id="FOYX01000003">
    <property type="protein sequence ID" value="SFR82235.1"/>
    <property type="molecule type" value="Genomic_DNA"/>
</dbReference>
<keyword evidence="1" id="KW-0802">TPR repeat</keyword>
<dbReference type="RefSeq" id="WP_091904094.1">
    <property type="nucleotide sequence ID" value="NZ_FOYX01000003.1"/>
</dbReference>
<reference evidence="3" key="1">
    <citation type="submission" date="2016-10" db="EMBL/GenBank/DDBJ databases">
        <authorList>
            <person name="Varghese N."/>
            <person name="Submissions S."/>
        </authorList>
    </citation>
    <scope>NUCLEOTIDE SEQUENCE [LARGE SCALE GENOMIC DNA]</scope>
    <source>
        <strain evidence="3">DSM 19891</strain>
    </source>
</reference>
<dbReference type="SUPFAM" id="SSF56935">
    <property type="entry name" value="Porins"/>
    <property type="match status" value="1"/>
</dbReference>
<dbReference type="InterPro" id="IPR019734">
    <property type="entry name" value="TPR_rpt"/>
</dbReference>
<evidence type="ECO:0000256" key="1">
    <source>
        <dbReference type="PROSITE-ProRule" id="PRU00339"/>
    </source>
</evidence>
<dbReference type="STRING" id="440514.SAMN04488010_3005"/>
<dbReference type="AlphaFoldDB" id="A0A1I6JTA1"/>
<accession>A0A1I6JTA1</accession>
<name>A0A1I6JTA1_9FLAO</name>
<proteinExistence type="predicted"/>
<dbReference type="Gene3D" id="2.170.130.10">
    <property type="entry name" value="TonB-dependent receptor, plug domain"/>
    <property type="match status" value="1"/>
</dbReference>